<name>A0A815RV24_9BILA</name>
<dbReference type="EMBL" id="CAJNOL010002257">
    <property type="protein sequence ID" value="CAF1481186.1"/>
    <property type="molecule type" value="Genomic_DNA"/>
</dbReference>
<reference evidence="2" key="1">
    <citation type="submission" date="2021-02" db="EMBL/GenBank/DDBJ databases">
        <authorList>
            <person name="Nowell W R."/>
        </authorList>
    </citation>
    <scope>NUCLEOTIDE SEQUENCE</scope>
</reference>
<keyword evidence="3" id="KW-1185">Reference proteome</keyword>
<protein>
    <submittedName>
        <fullName evidence="2">Uncharacterized protein</fullName>
    </submittedName>
</protein>
<evidence type="ECO:0000313" key="2">
    <source>
        <dbReference type="EMBL" id="CAF1481186.1"/>
    </source>
</evidence>
<dbReference type="AlphaFoldDB" id="A0A815RV24"/>
<dbReference type="Proteomes" id="UP000663870">
    <property type="component" value="Unassembled WGS sequence"/>
</dbReference>
<sequence length="329" mass="38656">MVSIPSSFVFIHSGKQYFRTPNIKYEKPSKQFIEEKFNKIYGNFSQWNLTLCSHTSHHRGPHQKVIAISVYGKQSKFTNNPMYSWETNIIPFFELLVDEISTLLPQWILRVYIDFTGSTTSEQEYFYNFLNVDICDMNNIPMFGSSLHKFLPSKMWRFLPIFDPYVDYLISRDLDSPIIRRETETINMWLSKKQKKNFFYIARDNIEHSSFILGGLWGAALVRARHTLINIFQPMLIPSIVKYYHGIGDQTFLNDYVGDRVKNNSLIFDSYFCESLGGRPFLSQRPMHGCFLGCIRPCCNNVVNVHFNETRIPCPIKCRPKKHPDWIYC</sequence>
<proteinExistence type="predicted"/>
<organism evidence="2 3">
    <name type="scientific">Rotaria sordida</name>
    <dbReference type="NCBI Taxonomy" id="392033"/>
    <lineage>
        <taxon>Eukaryota</taxon>
        <taxon>Metazoa</taxon>
        <taxon>Spiralia</taxon>
        <taxon>Gnathifera</taxon>
        <taxon>Rotifera</taxon>
        <taxon>Eurotatoria</taxon>
        <taxon>Bdelloidea</taxon>
        <taxon>Philodinida</taxon>
        <taxon>Philodinidae</taxon>
        <taxon>Rotaria</taxon>
    </lineage>
</organism>
<dbReference type="EMBL" id="CAJNOH010001339">
    <property type="protein sequence ID" value="CAF1206320.1"/>
    <property type="molecule type" value="Genomic_DNA"/>
</dbReference>
<evidence type="ECO:0000313" key="3">
    <source>
        <dbReference type="Proteomes" id="UP000663870"/>
    </source>
</evidence>
<dbReference type="Proteomes" id="UP000663854">
    <property type="component" value="Unassembled WGS sequence"/>
</dbReference>
<evidence type="ECO:0000313" key="1">
    <source>
        <dbReference type="EMBL" id="CAF1206320.1"/>
    </source>
</evidence>
<accession>A0A815RV24</accession>
<comment type="caution">
    <text evidence="2">The sequence shown here is derived from an EMBL/GenBank/DDBJ whole genome shotgun (WGS) entry which is preliminary data.</text>
</comment>
<gene>
    <name evidence="2" type="ORF">JXQ802_LOCUS39311</name>
    <name evidence="1" type="ORF">PYM288_LOCUS25144</name>
</gene>